<gene>
    <name evidence="2" type="ORF">RMN56_28190</name>
</gene>
<protein>
    <submittedName>
        <fullName evidence="2">Uncharacterized protein</fullName>
    </submittedName>
</protein>
<evidence type="ECO:0000313" key="3">
    <source>
        <dbReference type="Proteomes" id="UP001303001"/>
    </source>
</evidence>
<keyword evidence="3" id="KW-1185">Reference proteome</keyword>
<feature type="compositionally biased region" description="Basic and acidic residues" evidence="1">
    <location>
        <begin position="1"/>
        <end position="10"/>
    </location>
</feature>
<dbReference type="RefSeq" id="WP_313720726.1">
    <property type="nucleotide sequence ID" value="NZ_CP134876.1"/>
</dbReference>
<organism evidence="2 3">
    <name type="scientific">Micromonospora halotolerans</name>
    <dbReference type="NCBI Taxonomy" id="709879"/>
    <lineage>
        <taxon>Bacteria</taxon>
        <taxon>Bacillati</taxon>
        <taxon>Actinomycetota</taxon>
        <taxon>Actinomycetes</taxon>
        <taxon>Micromonosporales</taxon>
        <taxon>Micromonosporaceae</taxon>
        <taxon>Micromonospora</taxon>
    </lineage>
</organism>
<proteinExistence type="predicted"/>
<reference evidence="2 3" key="1">
    <citation type="submission" date="2023-09" db="EMBL/GenBank/DDBJ databases">
        <title>Micromonospora halotolerans DSM 45598 genome sequence.</title>
        <authorList>
            <person name="Mo P."/>
        </authorList>
    </citation>
    <scope>NUCLEOTIDE SEQUENCE [LARGE SCALE GENOMIC DNA]</scope>
    <source>
        <strain evidence="2 3">DSM 45598</strain>
    </source>
</reference>
<name>A0ABY9ZWL7_9ACTN</name>
<feature type="compositionally biased region" description="Basic residues" evidence="1">
    <location>
        <begin position="18"/>
        <end position="29"/>
    </location>
</feature>
<evidence type="ECO:0000313" key="2">
    <source>
        <dbReference type="EMBL" id="WNM38970.1"/>
    </source>
</evidence>
<sequence length="60" mass="6798">MTGERQRPTRADLSMSGRSRRLRVSRRRSGNLVAHHGTERDVEAWEVVLADEPESEPATP</sequence>
<dbReference type="Proteomes" id="UP001303001">
    <property type="component" value="Chromosome"/>
</dbReference>
<feature type="region of interest" description="Disordered" evidence="1">
    <location>
        <begin position="1"/>
        <end position="31"/>
    </location>
</feature>
<evidence type="ECO:0000256" key="1">
    <source>
        <dbReference type="SAM" id="MobiDB-lite"/>
    </source>
</evidence>
<dbReference type="EMBL" id="CP134876">
    <property type="protein sequence ID" value="WNM38970.1"/>
    <property type="molecule type" value="Genomic_DNA"/>
</dbReference>
<accession>A0ABY9ZWL7</accession>